<name>A0A3M7PDR2_BRAPC</name>
<dbReference type="Pfam" id="PF04628">
    <property type="entry name" value="Sedlin_N"/>
    <property type="match status" value="1"/>
</dbReference>
<organism evidence="8 9">
    <name type="scientific">Brachionus plicatilis</name>
    <name type="common">Marine rotifer</name>
    <name type="synonym">Brachionus muelleri</name>
    <dbReference type="NCBI Taxonomy" id="10195"/>
    <lineage>
        <taxon>Eukaryota</taxon>
        <taxon>Metazoa</taxon>
        <taxon>Spiralia</taxon>
        <taxon>Gnathifera</taxon>
        <taxon>Rotifera</taxon>
        <taxon>Eurotatoria</taxon>
        <taxon>Monogononta</taxon>
        <taxon>Pseudotrocha</taxon>
        <taxon>Ploima</taxon>
        <taxon>Brachionidae</taxon>
        <taxon>Brachionus</taxon>
    </lineage>
</organism>
<evidence type="ECO:0000256" key="1">
    <source>
        <dbReference type="ARBA" id="ARBA00004556"/>
    </source>
</evidence>
<comment type="subcellular location">
    <subcellularLocation>
        <location evidence="1">Cytoplasm</location>
        <location evidence="1">Perinuclear region</location>
    </subcellularLocation>
</comment>
<dbReference type="PANTHER" id="PTHR12403">
    <property type="entry name" value="TRAFFICKING PROTEIN PARTICLE COMPLEX SUBUNIT 2"/>
    <property type="match status" value="1"/>
</dbReference>
<keyword evidence="7" id="KW-0472">Membrane</keyword>
<evidence type="ECO:0000256" key="2">
    <source>
        <dbReference type="ARBA" id="ARBA00006626"/>
    </source>
</evidence>
<gene>
    <name evidence="8" type="ORF">BpHYR1_019426</name>
</gene>
<dbReference type="STRING" id="10195.A0A3M7PDR2"/>
<dbReference type="InterPro" id="IPR007135">
    <property type="entry name" value="Atg3/Atg10"/>
</dbReference>
<proteinExistence type="inferred from homology"/>
<protein>
    <recommendedName>
        <fullName evidence="6">Trafficking protein particle complex subunit 2-like protein</fullName>
    </recommendedName>
</protein>
<keyword evidence="7" id="KW-0812">Transmembrane</keyword>
<evidence type="ECO:0000256" key="6">
    <source>
        <dbReference type="ARBA" id="ARBA00024408"/>
    </source>
</evidence>
<dbReference type="EMBL" id="REGN01011535">
    <property type="protein sequence ID" value="RMZ97241.1"/>
    <property type="molecule type" value="Genomic_DNA"/>
</dbReference>
<dbReference type="GO" id="GO:0048471">
    <property type="term" value="C:perinuclear region of cytoplasm"/>
    <property type="evidence" value="ECO:0007669"/>
    <property type="project" value="UniProtKB-SubCell"/>
</dbReference>
<evidence type="ECO:0000256" key="3">
    <source>
        <dbReference type="ARBA" id="ARBA00022786"/>
    </source>
</evidence>
<evidence type="ECO:0000256" key="7">
    <source>
        <dbReference type="SAM" id="Phobius"/>
    </source>
</evidence>
<comment type="caution">
    <text evidence="8">The sequence shown here is derived from an EMBL/GenBank/DDBJ whole genome shotgun (WGS) entry which is preliminary data.</text>
</comment>
<keyword evidence="7" id="KW-1133">Transmembrane helix</keyword>
<dbReference type="InterPro" id="IPR011012">
    <property type="entry name" value="Longin-like_dom_sf"/>
</dbReference>
<dbReference type="GO" id="GO:0019787">
    <property type="term" value="F:ubiquitin-like protein transferase activity"/>
    <property type="evidence" value="ECO:0007669"/>
    <property type="project" value="InterPro"/>
</dbReference>
<dbReference type="InterPro" id="IPR044760">
    <property type="entry name" value="TRAPPC2L"/>
</dbReference>
<dbReference type="Gene3D" id="3.30.1460.50">
    <property type="match status" value="1"/>
</dbReference>
<dbReference type="Pfam" id="PF03987">
    <property type="entry name" value="Autophagy_act_C"/>
    <property type="match status" value="1"/>
</dbReference>
<dbReference type="Gene3D" id="3.30.450.70">
    <property type="match status" value="1"/>
</dbReference>
<feature type="transmembrane region" description="Helical" evidence="7">
    <location>
        <begin position="334"/>
        <end position="357"/>
    </location>
</feature>
<keyword evidence="4" id="KW-0931">ER-Golgi transport</keyword>
<dbReference type="SUPFAM" id="SSF64356">
    <property type="entry name" value="SNARE-like"/>
    <property type="match status" value="1"/>
</dbReference>
<keyword evidence="4" id="KW-0813">Transport</keyword>
<keyword evidence="3" id="KW-0833">Ubl conjugation pathway</keyword>
<sequence>MSASIPRSVFNNNIREIYSKSVKLGDNWNLVAFDQNQDIFYLEKKEQQLYQSDIITIVYHVIYSESYSVPVLYLNISKSNGSIFKYDEIYSFFNLLKLDNDQEPIFILTQQEHPILFKPFYFMHPCKTSQWMSHTKLGPSENLNFTLKWLSFNYPLYIKTASGSQAILSNQNLKYWYILNSSLDVVEEKLRRTDNKDLYLGLLYLIEDFIIYGYVTNTKVKFFIVIESSSRQFHDTEIKIMFKKLHTSYTSVVCNPFFEFGKPFNSRKFDEVVKSMLMKVSNPVMVSSQSTAFPANNSHQSLVSIIYSNEVYFIFKEFDRITNGELFFFFQMHFSIILFKTRVALVTNLNFFMILFIKISKD</sequence>
<evidence type="ECO:0000313" key="9">
    <source>
        <dbReference type="Proteomes" id="UP000276133"/>
    </source>
</evidence>
<dbReference type="GO" id="GO:0006914">
    <property type="term" value="P:autophagy"/>
    <property type="evidence" value="ECO:0007669"/>
    <property type="project" value="UniProtKB-KW"/>
</dbReference>
<evidence type="ECO:0000256" key="4">
    <source>
        <dbReference type="ARBA" id="ARBA00022892"/>
    </source>
</evidence>
<evidence type="ECO:0000313" key="8">
    <source>
        <dbReference type="EMBL" id="RMZ97241.1"/>
    </source>
</evidence>
<accession>A0A3M7PDR2</accession>
<dbReference type="CDD" id="cd14854">
    <property type="entry name" value="TRAPPC2L"/>
    <property type="match status" value="1"/>
</dbReference>
<dbReference type="Proteomes" id="UP000276133">
    <property type="component" value="Unassembled WGS sequence"/>
</dbReference>
<keyword evidence="5" id="KW-0072">Autophagy</keyword>
<reference evidence="8 9" key="1">
    <citation type="journal article" date="2018" name="Sci. Rep.">
        <title>Genomic signatures of local adaptation to the degree of environmental predictability in rotifers.</title>
        <authorList>
            <person name="Franch-Gras L."/>
            <person name="Hahn C."/>
            <person name="Garcia-Roger E.M."/>
            <person name="Carmona M.J."/>
            <person name="Serra M."/>
            <person name="Gomez A."/>
        </authorList>
    </citation>
    <scope>NUCLEOTIDE SEQUENCE [LARGE SCALE GENOMIC DNA]</scope>
    <source>
        <strain evidence="8">HYR1</strain>
    </source>
</reference>
<dbReference type="OrthoDB" id="10258445at2759"/>
<comment type="similarity">
    <text evidence="2">Belongs to the TRAPP small subunits family. Sedlin subfamily.</text>
</comment>
<dbReference type="InterPro" id="IPR006722">
    <property type="entry name" value="Sedlin"/>
</dbReference>
<dbReference type="AlphaFoldDB" id="A0A3M7PDR2"/>
<dbReference type="GO" id="GO:0006888">
    <property type="term" value="P:endoplasmic reticulum to Golgi vesicle-mediated transport"/>
    <property type="evidence" value="ECO:0007669"/>
    <property type="project" value="InterPro"/>
</dbReference>
<evidence type="ECO:0000256" key="5">
    <source>
        <dbReference type="ARBA" id="ARBA00023006"/>
    </source>
</evidence>
<keyword evidence="9" id="KW-1185">Reference proteome</keyword>